<name>A0A915IUP7_ROMCU</name>
<reference evidence="17" key="1">
    <citation type="submission" date="2022-11" db="UniProtKB">
        <authorList>
            <consortium name="WormBaseParasite"/>
        </authorList>
    </citation>
    <scope>IDENTIFICATION</scope>
</reference>
<sequence length="397" mass="43306">GDSDVTAAVSNEKTSDEERRKQSCILFDRRLFRAESIANKRSGREGTAVLPRSYAGESLAIFTSGGDSQGMNSAIRSATRMGLYLGCRVFFIHEGYQGMVDGGDNIREANWNSVSDIIQKGGTIIGSARCKDFRERSGRLKACENLVKHNITNLVCIGGDGSLTGANMFRQEWPGLLKELIYSGRILKEKLHECPNINIVGLVGSIDNDFCGTDMTIGTDSAAHRIIEAIDAVVATAHSHQRAFVVEVMGRHCGYLAVVSGLATDADFVFAPEWPPPHNWRDIVCDKLRHSRGLGERVNIIIVAEGAKDLDGHAITSDLVKNVIVERLKFDTRITVLGHVQRGGAPTAFDRLLGCRMGAEAVLALMEMTSEDEPCVISTEGNAMVRVPLMQCVLRTQ</sequence>
<keyword evidence="12" id="KW-0460">Magnesium</keyword>
<accession>A0A915IUP7</accession>
<keyword evidence="13" id="KW-0324">Glycolysis</keyword>
<evidence type="ECO:0000256" key="1">
    <source>
        <dbReference type="ARBA" id="ARBA00001946"/>
    </source>
</evidence>
<evidence type="ECO:0000256" key="7">
    <source>
        <dbReference type="ARBA" id="ARBA00022679"/>
    </source>
</evidence>
<dbReference type="InterPro" id="IPR000023">
    <property type="entry name" value="Phosphofructokinase_dom"/>
</dbReference>
<dbReference type="GO" id="GO:0005945">
    <property type="term" value="C:6-phosphofructokinase complex"/>
    <property type="evidence" value="ECO:0007669"/>
    <property type="project" value="TreeGrafter"/>
</dbReference>
<evidence type="ECO:0000256" key="13">
    <source>
        <dbReference type="ARBA" id="ARBA00023152"/>
    </source>
</evidence>
<dbReference type="Proteomes" id="UP000887565">
    <property type="component" value="Unplaced"/>
</dbReference>
<feature type="domain" description="Phosphofructokinase" evidence="15">
    <location>
        <begin position="59"/>
        <end position="364"/>
    </location>
</feature>
<dbReference type="GO" id="GO:0005524">
    <property type="term" value="F:ATP binding"/>
    <property type="evidence" value="ECO:0007669"/>
    <property type="project" value="UniProtKB-KW"/>
</dbReference>
<evidence type="ECO:0000256" key="12">
    <source>
        <dbReference type="ARBA" id="ARBA00022842"/>
    </source>
</evidence>
<dbReference type="GO" id="GO:0006002">
    <property type="term" value="P:fructose 6-phosphate metabolic process"/>
    <property type="evidence" value="ECO:0007669"/>
    <property type="project" value="InterPro"/>
</dbReference>
<evidence type="ECO:0000256" key="2">
    <source>
        <dbReference type="ARBA" id="ARBA00004496"/>
    </source>
</evidence>
<dbReference type="AlphaFoldDB" id="A0A915IUP7"/>
<dbReference type="GO" id="GO:0061621">
    <property type="term" value="P:canonical glycolysis"/>
    <property type="evidence" value="ECO:0007669"/>
    <property type="project" value="TreeGrafter"/>
</dbReference>
<proteinExistence type="predicted"/>
<dbReference type="GO" id="GO:0048029">
    <property type="term" value="F:monosaccharide binding"/>
    <property type="evidence" value="ECO:0007669"/>
    <property type="project" value="TreeGrafter"/>
</dbReference>
<evidence type="ECO:0000313" key="16">
    <source>
        <dbReference type="Proteomes" id="UP000887565"/>
    </source>
</evidence>
<keyword evidence="8" id="KW-0479">Metal-binding</keyword>
<dbReference type="SUPFAM" id="SSF53784">
    <property type="entry name" value="Phosphofructokinase"/>
    <property type="match status" value="1"/>
</dbReference>
<dbReference type="GO" id="GO:0046872">
    <property type="term" value="F:metal ion binding"/>
    <property type="evidence" value="ECO:0007669"/>
    <property type="project" value="UniProtKB-KW"/>
</dbReference>
<dbReference type="Gene3D" id="3.40.50.460">
    <property type="entry name" value="Phosphofructokinase domain"/>
    <property type="match status" value="1"/>
</dbReference>
<comment type="cofactor">
    <cofactor evidence="1">
        <name>Mg(2+)</name>
        <dbReference type="ChEBI" id="CHEBI:18420"/>
    </cofactor>
</comment>
<dbReference type="WBParaSite" id="nRc.2.0.1.t17542-RA">
    <property type="protein sequence ID" value="nRc.2.0.1.t17542-RA"/>
    <property type="gene ID" value="nRc.2.0.1.g17542"/>
</dbReference>
<evidence type="ECO:0000256" key="10">
    <source>
        <dbReference type="ARBA" id="ARBA00022777"/>
    </source>
</evidence>
<evidence type="ECO:0000256" key="8">
    <source>
        <dbReference type="ARBA" id="ARBA00022723"/>
    </source>
</evidence>
<dbReference type="FunFam" id="3.40.50.450:FF:000043">
    <property type="entry name" value="ATP-dependent 6-phosphofructokinase, platelet type"/>
    <property type="match status" value="1"/>
</dbReference>
<evidence type="ECO:0000256" key="4">
    <source>
        <dbReference type="ARBA" id="ARBA00012055"/>
    </source>
</evidence>
<dbReference type="Pfam" id="PF00365">
    <property type="entry name" value="PFK"/>
    <property type="match status" value="1"/>
</dbReference>
<evidence type="ECO:0000256" key="6">
    <source>
        <dbReference type="ARBA" id="ARBA00022533"/>
    </source>
</evidence>
<keyword evidence="7" id="KW-0808">Transferase</keyword>
<dbReference type="PRINTS" id="PR00476">
    <property type="entry name" value="PHFRCTKINASE"/>
</dbReference>
<evidence type="ECO:0000256" key="14">
    <source>
        <dbReference type="ARBA" id="ARBA00048070"/>
    </source>
</evidence>
<keyword evidence="5" id="KW-0963">Cytoplasm</keyword>
<dbReference type="GO" id="GO:0070095">
    <property type="term" value="F:fructose-6-phosphate binding"/>
    <property type="evidence" value="ECO:0007669"/>
    <property type="project" value="TreeGrafter"/>
</dbReference>
<comment type="pathway">
    <text evidence="3">Carbohydrate degradation; glycolysis; D-glyceraldehyde 3-phosphate and glycerone phosphate from D-glucose: step 3/4.</text>
</comment>
<evidence type="ECO:0000259" key="15">
    <source>
        <dbReference type="Pfam" id="PF00365"/>
    </source>
</evidence>
<dbReference type="OMA" id="GYQGMIE"/>
<keyword evidence="10" id="KW-0418">Kinase</keyword>
<dbReference type="GO" id="GO:0003872">
    <property type="term" value="F:6-phosphofructokinase activity"/>
    <property type="evidence" value="ECO:0007669"/>
    <property type="project" value="UniProtKB-EC"/>
</dbReference>
<organism evidence="16 17">
    <name type="scientific">Romanomermis culicivorax</name>
    <name type="common">Nematode worm</name>
    <dbReference type="NCBI Taxonomy" id="13658"/>
    <lineage>
        <taxon>Eukaryota</taxon>
        <taxon>Metazoa</taxon>
        <taxon>Ecdysozoa</taxon>
        <taxon>Nematoda</taxon>
        <taxon>Enoplea</taxon>
        <taxon>Dorylaimia</taxon>
        <taxon>Mermithida</taxon>
        <taxon>Mermithoidea</taxon>
        <taxon>Mermithidae</taxon>
        <taxon>Romanomermis</taxon>
    </lineage>
</organism>
<evidence type="ECO:0000313" key="17">
    <source>
        <dbReference type="WBParaSite" id="nRc.2.0.1.t17542-RA"/>
    </source>
</evidence>
<evidence type="ECO:0000256" key="5">
    <source>
        <dbReference type="ARBA" id="ARBA00022490"/>
    </source>
</evidence>
<dbReference type="InterPro" id="IPR035966">
    <property type="entry name" value="PKF_sf"/>
</dbReference>
<keyword evidence="16" id="KW-1185">Reference proteome</keyword>
<dbReference type="GO" id="GO:0042802">
    <property type="term" value="F:identical protein binding"/>
    <property type="evidence" value="ECO:0007669"/>
    <property type="project" value="TreeGrafter"/>
</dbReference>
<comment type="catalytic activity">
    <reaction evidence="14">
        <text>beta-D-fructose 6-phosphate + ATP = beta-D-fructose 1,6-bisphosphate + ADP + H(+)</text>
        <dbReference type="Rhea" id="RHEA:16109"/>
        <dbReference type="ChEBI" id="CHEBI:15378"/>
        <dbReference type="ChEBI" id="CHEBI:30616"/>
        <dbReference type="ChEBI" id="CHEBI:32966"/>
        <dbReference type="ChEBI" id="CHEBI:57634"/>
        <dbReference type="ChEBI" id="CHEBI:456216"/>
        <dbReference type="EC" id="2.7.1.11"/>
    </reaction>
</comment>
<dbReference type="GO" id="GO:0030388">
    <property type="term" value="P:fructose 1,6-bisphosphate metabolic process"/>
    <property type="evidence" value="ECO:0007669"/>
    <property type="project" value="TreeGrafter"/>
</dbReference>
<dbReference type="InterPro" id="IPR022953">
    <property type="entry name" value="ATP_PFK"/>
</dbReference>
<dbReference type="GO" id="GO:0016208">
    <property type="term" value="F:AMP binding"/>
    <property type="evidence" value="ECO:0007669"/>
    <property type="project" value="TreeGrafter"/>
</dbReference>
<dbReference type="EC" id="2.7.1.11" evidence="4"/>
<protein>
    <recommendedName>
        <fullName evidence="4">6-phosphofructokinase</fullName>
        <ecNumber evidence="4">2.7.1.11</ecNumber>
    </recommendedName>
</protein>
<keyword evidence="9" id="KW-0547">Nucleotide-binding</keyword>
<dbReference type="PROSITE" id="PS00433">
    <property type="entry name" value="PHOSPHOFRUCTOKINASE"/>
    <property type="match status" value="1"/>
</dbReference>
<evidence type="ECO:0000256" key="3">
    <source>
        <dbReference type="ARBA" id="ARBA00004679"/>
    </source>
</evidence>
<evidence type="ECO:0000256" key="9">
    <source>
        <dbReference type="ARBA" id="ARBA00022741"/>
    </source>
</evidence>
<dbReference type="PANTHER" id="PTHR13697:SF4">
    <property type="entry name" value="ATP-DEPENDENT 6-PHOSPHOFRUCTOKINASE"/>
    <property type="match status" value="1"/>
</dbReference>
<evidence type="ECO:0000256" key="11">
    <source>
        <dbReference type="ARBA" id="ARBA00022840"/>
    </source>
</evidence>
<dbReference type="Gene3D" id="3.40.50.450">
    <property type="match status" value="1"/>
</dbReference>
<dbReference type="FunFam" id="3.40.50.460:FF:000007">
    <property type="entry name" value="ATP-dependent 6-phosphofructokinase"/>
    <property type="match status" value="1"/>
</dbReference>
<dbReference type="InterPro" id="IPR015912">
    <property type="entry name" value="Phosphofructokinase_CS"/>
</dbReference>
<keyword evidence="11" id="KW-0067">ATP-binding</keyword>
<keyword evidence="6" id="KW-0021">Allosteric enzyme</keyword>
<comment type="subcellular location">
    <subcellularLocation>
        <location evidence="2">Cytoplasm</location>
    </subcellularLocation>
</comment>
<dbReference type="PANTHER" id="PTHR13697">
    <property type="entry name" value="PHOSPHOFRUCTOKINASE"/>
    <property type="match status" value="1"/>
</dbReference>